<dbReference type="eggNOG" id="COG2045">
    <property type="taxonomic scope" value="Bacteria"/>
</dbReference>
<evidence type="ECO:0000256" key="5">
    <source>
        <dbReference type="ARBA" id="ARBA00022801"/>
    </source>
</evidence>
<evidence type="ECO:0000313" key="9">
    <source>
        <dbReference type="EMBL" id="ACV35767.1"/>
    </source>
</evidence>
<sequence>MRTRRLFLNRLDPAHEPTDAVVVIDVLRSFTTAAYGFAAGASAIYPVDTIAGAFRLQRQLPDAVTTGAIGGGDPIPGFDFGNSPSALRGANLAGRPLIQTTAAGVRGLSRFRHARALFAGSLVLGRATARALLELDPAEVCFVVTGEWVDRDGDEDIACADYLDALLHGEDPDPELYSARVRNSDFGRRFLAGTNRNLPADDLALCAQVDRFDFALLASHRYGQLQLHRSPTRHEGQLPTGGALRNGLMLHENGRTPAWS</sequence>
<comment type="similarity">
    <text evidence="2">Belongs to the ComB family.</text>
</comment>
<reference evidence="9" key="1">
    <citation type="submission" date="2009-08" db="EMBL/GenBank/DDBJ databases">
        <authorList>
            <consortium name="US DOE Joint Genome Institute"/>
            <person name="Lucas S."/>
            <person name="Copeland A."/>
            <person name="Lapidus A."/>
            <person name="Glavina del Rio T."/>
            <person name="Dalin E."/>
            <person name="Tice H."/>
            <person name="Bruce D."/>
            <person name="Barry K."/>
            <person name="Pitluck S."/>
            <person name="Lowry S."/>
            <person name="Larimer F."/>
            <person name="Land M."/>
            <person name="Hauser L."/>
            <person name="Kyrpides N."/>
            <person name="Ivanova N."/>
            <person name="McMahon K.D."/>
            <person name="Hugenholtz P."/>
        </authorList>
    </citation>
    <scope>NUCLEOTIDE SEQUENCE</scope>
    <source>
        <strain evidence="9">UW-1</strain>
    </source>
</reference>
<organism evidence="9">
    <name type="scientific">Accumulibacter regalis</name>
    <dbReference type="NCBI Taxonomy" id="522306"/>
    <lineage>
        <taxon>Bacteria</taxon>
        <taxon>Pseudomonadati</taxon>
        <taxon>Pseudomonadota</taxon>
        <taxon>Betaproteobacteria</taxon>
        <taxon>Candidatus Accumulibacter</taxon>
    </lineage>
</organism>
<dbReference type="InterPro" id="IPR036702">
    <property type="entry name" value="ComB-like_sf"/>
</dbReference>
<name>C7RR86_ACCRE</name>
<dbReference type="EC" id="3.1.3.71" evidence="3"/>
<evidence type="ECO:0000256" key="4">
    <source>
        <dbReference type="ARBA" id="ARBA00021948"/>
    </source>
</evidence>
<dbReference type="PANTHER" id="PTHR37311">
    <property type="entry name" value="2-PHOSPHOSULFOLACTATE PHOSPHATASE-RELATED"/>
    <property type="match status" value="1"/>
</dbReference>
<dbReference type="EMBL" id="CP001715">
    <property type="protein sequence ID" value="ACV35767.1"/>
    <property type="molecule type" value="Genomic_DNA"/>
</dbReference>
<comment type="catalytic activity">
    <reaction evidence="7">
        <text>(2R)-O-phospho-3-sulfolactate + H2O = (2R)-3-sulfolactate + phosphate</text>
        <dbReference type="Rhea" id="RHEA:23416"/>
        <dbReference type="ChEBI" id="CHEBI:15377"/>
        <dbReference type="ChEBI" id="CHEBI:15597"/>
        <dbReference type="ChEBI" id="CHEBI:43474"/>
        <dbReference type="ChEBI" id="CHEBI:58738"/>
        <dbReference type="EC" id="3.1.3.71"/>
    </reaction>
</comment>
<keyword evidence="6" id="KW-0460">Magnesium</keyword>
<accession>C7RR86</accession>
<feature type="region of interest" description="Disordered" evidence="8">
    <location>
        <begin position="229"/>
        <end position="260"/>
    </location>
</feature>
<evidence type="ECO:0000256" key="2">
    <source>
        <dbReference type="ARBA" id="ARBA00009997"/>
    </source>
</evidence>
<protein>
    <recommendedName>
        <fullName evidence="4">Probable 2-phosphosulfolactate phosphatase</fullName>
        <ecNumber evidence="3">3.1.3.71</ecNumber>
    </recommendedName>
</protein>
<dbReference type="GO" id="GO:0000287">
    <property type="term" value="F:magnesium ion binding"/>
    <property type="evidence" value="ECO:0007669"/>
    <property type="project" value="InterPro"/>
</dbReference>
<evidence type="ECO:0000256" key="6">
    <source>
        <dbReference type="ARBA" id="ARBA00022842"/>
    </source>
</evidence>
<dbReference type="Pfam" id="PF04029">
    <property type="entry name" value="2-ph_phosp"/>
    <property type="match status" value="1"/>
</dbReference>
<evidence type="ECO:0000256" key="1">
    <source>
        <dbReference type="ARBA" id="ARBA00001946"/>
    </source>
</evidence>
<dbReference type="GO" id="GO:0050545">
    <property type="term" value="F:sulfopyruvate decarboxylase activity"/>
    <property type="evidence" value="ECO:0007669"/>
    <property type="project" value="TreeGrafter"/>
</dbReference>
<evidence type="ECO:0000256" key="8">
    <source>
        <dbReference type="SAM" id="MobiDB-lite"/>
    </source>
</evidence>
<dbReference type="PANTHER" id="PTHR37311:SF1">
    <property type="entry name" value="2-PHOSPHOSULFOLACTATE PHOSPHATASE-RELATED"/>
    <property type="match status" value="1"/>
</dbReference>
<evidence type="ECO:0000256" key="3">
    <source>
        <dbReference type="ARBA" id="ARBA00012953"/>
    </source>
</evidence>
<proteinExistence type="inferred from homology"/>
<dbReference type="Gene3D" id="3.90.1560.10">
    <property type="entry name" value="ComB-like"/>
    <property type="match status" value="1"/>
</dbReference>
<gene>
    <name evidence="9" type="ordered locus">CAP2UW1_2479</name>
</gene>
<keyword evidence="5 9" id="KW-0378">Hydrolase</keyword>
<dbReference type="AlphaFoldDB" id="C7RR86"/>
<dbReference type="HOGENOM" id="CLU_070028_1_0_4"/>
<dbReference type="InterPro" id="IPR005238">
    <property type="entry name" value="ComB-like"/>
</dbReference>
<dbReference type="SUPFAM" id="SSF142823">
    <property type="entry name" value="ComB-like"/>
    <property type="match status" value="1"/>
</dbReference>
<reference evidence="9" key="2">
    <citation type="submission" date="2009-09" db="EMBL/GenBank/DDBJ databases">
        <title>Complete sequence of chromosome of Candidatus Accumulibacter phosphatis clade IIA str. UW-1.</title>
        <authorList>
            <consortium name="US DOE Joint Genome Institute"/>
            <person name="Martin H.G."/>
            <person name="Ivanova N."/>
            <person name="Kunin V."/>
            <person name="Warnecke F."/>
            <person name="Barry K."/>
            <person name="He S."/>
            <person name="Salamov A."/>
            <person name="Szeto E."/>
            <person name="Dalin E."/>
            <person name="Pangilinan J.L."/>
            <person name="Lapidus A."/>
            <person name="Lowry S."/>
            <person name="Kyrpides N.C."/>
            <person name="McMahon K.D."/>
            <person name="Hugenholtz P."/>
        </authorList>
    </citation>
    <scope>NUCLEOTIDE SEQUENCE [LARGE SCALE GENOMIC DNA]</scope>
    <source>
        <strain evidence="9">UW-1</strain>
    </source>
</reference>
<comment type="cofactor">
    <cofactor evidence="1">
        <name>Mg(2+)</name>
        <dbReference type="ChEBI" id="CHEBI:18420"/>
    </cofactor>
</comment>
<evidence type="ECO:0000256" key="7">
    <source>
        <dbReference type="ARBA" id="ARBA00033711"/>
    </source>
</evidence>
<dbReference type="OrthoDB" id="4913at2"/>
<dbReference type="KEGG" id="app:CAP2UW1_2479"/>
<dbReference type="GO" id="GO:0050532">
    <property type="term" value="F:2-phosphosulfolactate phosphatase activity"/>
    <property type="evidence" value="ECO:0007669"/>
    <property type="project" value="UniProtKB-EC"/>
</dbReference>